<feature type="transmembrane region" description="Helical" evidence="1">
    <location>
        <begin position="105"/>
        <end position="126"/>
    </location>
</feature>
<feature type="transmembrane region" description="Helical" evidence="1">
    <location>
        <begin position="198"/>
        <end position="214"/>
    </location>
</feature>
<organism evidence="2">
    <name type="scientific">Solibacter usitatus (strain Ellin6076)</name>
    <dbReference type="NCBI Taxonomy" id="234267"/>
    <lineage>
        <taxon>Bacteria</taxon>
        <taxon>Pseudomonadati</taxon>
        <taxon>Acidobacteriota</taxon>
        <taxon>Terriglobia</taxon>
        <taxon>Bryobacterales</taxon>
        <taxon>Solibacteraceae</taxon>
        <taxon>Candidatus Solibacter</taxon>
    </lineage>
</organism>
<feature type="transmembrane region" description="Helical" evidence="1">
    <location>
        <begin position="31"/>
        <end position="49"/>
    </location>
</feature>
<evidence type="ECO:0008006" key="3">
    <source>
        <dbReference type="Google" id="ProtNLM"/>
    </source>
</evidence>
<dbReference type="EMBL" id="CP000473">
    <property type="protein sequence ID" value="ABJ85611.1"/>
    <property type="molecule type" value="Genomic_DNA"/>
</dbReference>
<name>Q01XK4_SOLUE</name>
<evidence type="ECO:0000313" key="2">
    <source>
        <dbReference type="EMBL" id="ABJ85611.1"/>
    </source>
</evidence>
<gene>
    <name evidence="2" type="ordered locus">Acid_4652</name>
</gene>
<dbReference type="AlphaFoldDB" id="Q01XK4"/>
<keyword evidence="1" id="KW-0812">Transmembrane</keyword>
<evidence type="ECO:0000256" key="1">
    <source>
        <dbReference type="SAM" id="Phobius"/>
    </source>
</evidence>
<dbReference type="OrthoDB" id="7928301at2"/>
<keyword evidence="1" id="KW-0472">Membrane</keyword>
<dbReference type="InParanoid" id="Q01XK4"/>
<protein>
    <recommendedName>
        <fullName evidence="3">Oligosaccharide repeat unit polymerase</fullName>
    </recommendedName>
</protein>
<keyword evidence="1" id="KW-1133">Transmembrane helix</keyword>
<accession>Q01XK4</accession>
<proteinExistence type="predicted"/>
<feature type="transmembrane region" description="Helical" evidence="1">
    <location>
        <begin position="175"/>
        <end position="192"/>
    </location>
</feature>
<dbReference type="eggNOG" id="ENOG5032PP5">
    <property type="taxonomic scope" value="Bacteria"/>
</dbReference>
<dbReference type="KEGG" id="sus:Acid_4652"/>
<dbReference type="HOGENOM" id="CLU_601002_0_0_0"/>
<feature type="transmembrane region" description="Helical" evidence="1">
    <location>
        <begin position="146"/>
        <end position="163"/>
    </location>
</feature>
<feature type="transmembrane region" description="Helical" evidence="1">
    <location>
        <begin position="221"/>
        <end position="239"/>
    </location>
</feature>
<reference evidence="2" key="1">
    <citation type="submission" date="2006-10" db="EMBL/GenBank/DDBJ databases">
        <title>Complete sequence of Solibacter usitatus Ellin6076.</title>
        <authorList>
            <consortium name="US DOE Joint Genome Institute"/>
            <person name="Copeland A."/>
            <person name="Lucas S."/>
            <person name="Lapidus A."/>
            <person name="Barry K."/>
            <person name="Detter J.C."/>
            <person name="Glavina del Rio T."/>
            <person name="Hammon N."/>
            <person name="Israni S."/>
            <person name="Dalin E."/>
            <person name="Tice H."/>
            <person name="Pitluck S."/>
            <person name="Thompson L.S."/>
            <person name="Brettin T."/>
            <person name="Bruce D."/>
            <person name="Han C."/>
            <person name="Tapia R."/>
            <person name="Gilna P."/>
            <person name="Schmutz J."/>
            <person name="Larimer F."/>
            <person name="Land M."/>
            <person name="Hauser L."/>
            <person name="Kyrpides N."/>
            <person name="Mikhailova N."/>
            <person name="Janssen P.H."/>
            <person name="Kuske C.R."/>
            <person name="Richardson P."/>
        </authorList>
    </citation>
    <scope>NUCLEOTIDE SEQUENCE</scope>
    <source>
        <strain evidence="2">Ellin6076</strain>
    </source>
</reference>
<feature type="transmembrane region" description="Helical" evidence="1">
    <location>
        <begin position="64"/>
        <end position="84"/>
    </location>
</feature>
<dbReference type="STRING" id="234267.Acid_4652"/>
<feature type="transmembrane region" description="Helical" evidence="1">
    <location>
        <begin position="6"/>
        <end position="24"/>
    </location>
</feature>
<sequence precursor="true">MLETLCWLTAVICAGPLLAAYVKYRDPFHPAIILLPMCAFMYALMPLWLSRGGGLYAYVSEEQAVWVQTVIIGGLACLVGGLFQGSSATLDRSTGARSYRYKPEVLRLGGYVLGSIGLLAWFYTIGNSGGVLSAFSSAKGMGWSEVGYIRDAAYLMIVGVLLLLSPDAYAPKDKLWRIALIALSLPYSMQGLLGAQRGPTFLIVVSIGISWYLARRRRPSLLLVFGGGLMLGLLLLFLVTNRGSIYIGSQESLKTDVSGNLEANEANEYIFGSGCMISSHQTGDYFWGKRYLAQLVVRPVPRQLWPTKYVDFGVPELEANAGVAGAGLGPVMGWTEIPGAAGGLVADLWVEFSWLALPVLWLVGYAYGITWQKAVTLSGPWSTQYTILTLLSIFMVSQSGEAVICRLFLLSLPSWWVWRKAQYA</sequence>